<dbReference type="Gene3D" id="3.60.130.10">
    <property type="entry name" value="Clavaminate synthase-like"/>
    <property type="match status" value="1"/>
</dbReference>
<accession>A0ABU9Y9Y7</accession>
<proteinExistence type="inferred from homology"/>
<dbReference type="SUPFAM" id="SSF51197">
    <property type="entry name" value="Clavaminate synthase-like"/>
    <property type="match status" value="1"/>
</dbReference>
<dbReference type="PANTHER" id="PTHR30468">
    <property type="entry name" value="ALPHA-KETOGLUTARATE-DEPENDENT SULFONATE DIOXYGENASE"/>
    <property type="match status" value="1"/>
</dbReference>
<name>A0ABU9Y9Y7_9SPHN</name>
<evidence type="ECO:0000313" key="8">
    <source>
        <dbReference type="Proteomes" id="UP001419910"/>
    </source>
</evidence>
<dbReference type="InterPro" id="IPR042098">
    <property type="entry name" value="TauD-like_sf"/>
</dbReference>
<evidence type="ECO:0000256" key="4">
    <source>
        <dbReference type="ARBA" id="ARBA00023002"/>
    </source>
</evidence>
<dbReference type="Proteomes" id="UP001419910">
    <property type="component" value="Unassembled WGS sequence"/>
</dbReference>
<dbReference type="Pfam" id="PF02668">
    <property type="entry name" value="TauD"/>
    <property type="match status" value="1"/>
</dbReference>
<gene>
    <name evidence="7" type="ORF">ABC974_23490</name>
</gene>
<keyword evidence="8" id="KW-1185">Reference proteome</keyword>
<dbReference type="InterPro" id="IPR051323">
    <property type="entry name" value="AtsK-like"/>
</dbReference>
<dbReference type="PANTHER" id="PTHR30468:SF1">
    <property type="entry name" value="ALPHA-KETOGLUTARATE-DEPENDENT SULFONATE DIOXYGENASE"/>
    <property type="match status" value="1"/>
</dbReference>
<comment type="caution">
    <text evidence="7">The sequence shown here is derived from an EMBL/GenBank/DDBJ whole genome shotgun (WGS) entry which is preliminary data.</text>
</comment>
<evidence type="ECO:0000256" key="2">
    <source>
        <dbReference type="ARBA" id="ARBA00022723"/>
    </source>
</evidence>
<protein>
    <submittedName>
        <fullName evidence="7">TauD/TfdA family dioxygenase</fullName>
        <ecNumber evidence="7">1.14.11.-</ecNumber>
    </submittedName>
</protein>
<reference evidence="7 8" key="1">
    <citation type="submission" date="2024-05" db="EMBL/GenBank/DDBJ databases">
        <authorList>
            <person name="Liu Q."/>
            <person name="Xin Y.-H."/>
        </authorList>
    </citation>
    <scope>NUCLEOTIDE SEQUENCE [LARGE SCALE GENOMIC DNA]</scope>
    <source>
        <strain evidence="7 8">CGMCC 1.10181</strain>
    </source>
</reference>
<evidence type="ECO:0000256" key="5">
    <source>
        <dbReference type="ARBA" id="ARBA00023004"/>
    </source>
</evidence>
<evidence type="ECO:0000259" key="6">
    <source>
        <dbReference type="Pfam" id="PF02668"/>
    </source>
</evidence>
<evidence type="ECO:0000256" key="3">
    <source>
        <dbReference type="ARBA" id="ARBA00022964"/>
    </source>
</evidence>
<comment type="similarity">
    <text evidence="1">Belongs to the TfdA dioxygenase family.</text>
</comment>
<organism evidence="7 8">
    <name type="scientific">Sphingomonas oligophenolica</name>
    <dbReference type="NCBI Taxonomy" id="301154"/>
    <lineage>
        <taxon>Bacteria</taxon>
        <taxon>Pseudomonadati</taxon>
        <taxon>Pseudomonadota</taxon>
        <taxon>Alphaproteobacteria</taxon>
        <taxon>Sphingomonadales</taxon>
        <taxon>Sphingomonadaceae</taxon>
        <taxon>Sphingomonas</taxon>
    </lineage>
</organism>
<dbReference type="InterPro" id="IPR003819">
    <property type="entry name" value="TauD/TfdA-like"/>
</dbReference>
<dbReference type="EC" id="1.14.11.-" evidence="7"/>
<feature type="domain" description="TauD/TfdA-like" evidence="6">
    <location>
        <begin position="3"/>
        <end position="289"/>
    </location>
</feature>
<dbReference type="RefSeq" id="WP_343892275.1">
    <property type="nucleotide sequence ID" value="NZ_BAAAEH010000055.1"/>
</dbReference>
<keyword evidence="3 7" id="KW-0223">Dioxygenase</keyword>
<evidence type="ECO:0000313" key="7">
    <source>
        <dbReference type="EMBL" id="MEN2792611.1"/>
    </source>
</evidence>
<evidence type="ECO:0000256" key="1">
    <source>
        <dbReference type="ARBA" id="ARBA00005896"/>
    </source>
</evidence>
<keyword evidence="2" id="KW-0479">Metal-binding</keyword>
<dbReference type="EMBL" id="JBDIME010000031">
    <property type="protein sequence ID" value="MEN2792611.1"/>
    <property type="molecule type" value="Genomic_DNA"/>
</dbReference>
<keyword evidence="5" id="KW-0408">Iron</keyword>
<dbReference type="GO" id="GO:0051213">
    <property type="term" value="F:dioxygenase activity"/>
    <property type="evidence" value="ECO:0007669"/>
    <property type="project" value="UniProtKB-KW"/>
</dbReference>
<sequence>MDVTPLDPALSFGRMVIGLRAADILDPHIVQQLRNLWIECGLIVFRAGQCDPDFQVDLSRCFGELQVHAVAEMVHPDRDELFVAKGGGGALFEVNGDLLGGYIPWHSDQVFTAATNHGGILRVAHQPEAGGNTGFVDQIEAYDALSVDLKERVEGLEVVYRLKAGTIPNFTFLPRQHIKLVRPHPFQASIDAKIESGGYPPVVHPLVFAQPGTGRKVLNLSPMFADSILGLDAAESDGLLQTLAFHITDEVRAYDHEWQPGDLVLWDNWRMLHCARGIPDGMYREVHRTSIAGDYALGRLLDA</sequence>
<keyword evidence="4 7" id="KW-0560">Oxidoreductase</keyword>